<dbReference type="InterPro" id="IPR011008">
    <property type="entry name" value="Dimeric_a/b-barrel"/>
</dbReference>
<dbReference type="SUPFAM" id="SSF54909">
    <property type="entry name" value="Dimeric alpha+beta barrel"/>
    <property type="match status" value="1"/>
</dbReference>
<dbReference type="InterPro" id="IPR005545">
    <property type="entry name" value="YCII"/>
</dbReference>
<dbReference type="EMBL" id="SMKU01000147">
    <property type="protein sequence ID" value="TDD80785.1"/>
    <property type="molecule type" value="Genomic_DNA"/>
</dbReference>
<dbReference type="InterPro" id="IPR012675">
    <property type="entry name" value="Beta-grasp_dom_sf"/>
</dbReference>
<dbReference type="PANTHER" id="PTHR37828:SF1">
    <property type="entry name" value="YCII-RELATED DOMAIN-CONTAINING PROTEIN"/>
    <property type="match status" value="1"/>
</dbReference>
<comment type="caution">
    <text evidence="3">The sequence shown here is derived from an EMBL/GenBank/DDBJ whole genome shotgun (WGS) entry which is preliminary data.</text>
</comment>
<evidence type="ECO:0000259" key="2">
    <source>
        <dbReference type="Pfam" id="PF03795"/>
    </source>
</evidence>
<dbReference type="InterPro" id="IPR016155">
    <property type="entry name" value="Mopterin_synth/thiamin_S_b"/>
</dbReference>
<dbReference type="OrthoDB" id="9814407at2"/>
<evidence type="ECO:0000256" key="1">
    <source>
        <dbReference type="ARBA" id="ARBA00007689"/>
    </source>
</evidence>
<feature type="domain" description="YCII-related" evidence="2">
    <location>
        <begin position="1"/>
        <end position="79"/>
    </location>
</feature>
<dbReference type="Pfam" id="PF03795">
    <property type="entry name" value="YCII"/>
    <property type="match status" value="1"/>
</dbReference>
<dbReference type="PANTHER" id="PTHR37828">
    <property type="entry name" value="GSR2449 PROTEIN"/>
    <property type="match status" value="1"/>
</dbReference>
<dbReference type="Proteomes" id="UP000294513">
    <property type="component" value="Unassembled WGS sequence"/>
</dbReference>
<accession>A0A4R5B647</accession>
<protein>
    <recommendedName>
        <fullName evidence="2">YCII-related domain-containing protein</fullName>
    </recommendedName>
</protein>
<dbReference type="Gene3D" id="3.30.70.1060">
    <property type="entry name" value="Dimeric alpha+beta barrel"/>
    <property type="match status" value="1"/>
</dbReference>
<comment type="similarity">
    <text evidence="1">Belongs to the YciI family.</text>
</comment>
<evidence type="ECO:0000313" key="4">
    <source>
        <dbReference type="Proteomes" id="UP000294513"/>
    </source>
</evidence>
<sequence>MFILLNTYSAPLERIDELIPEHRAWVKGHFAAGRFLFGGRRIPRTGGFVVAAGDDVDEMDRLLAEDPLVRHQVVEWTPIHVEAQFTNSDELRRLLTRHGAPTETVTAPEPPAEYPAADASPTTVHFVDQAITIEAGITLAELADRFGLPWEESSLEVDRRVVPREEWSAQRVPVGAQVTVVKLAPGG</sequence>
<dbReference type="Gene3D" id="3.10.20.30">
    <property type="match status" value="1"/>
</dbReference>
<keyword evidence="4" id="KW-1185">Reference proteome</keyword>
<organism evidence="3 4">
    <name type="scientific">Actinomadura rubrisoli</name>
    <dbReference type="NCBI Taxonomy" id="2530368"/>
    <lineage>
        <taxon>Bacteria</taxon>
        <taxon>Bacillati</taxon>
        <taxon>Actinomycetota</taxon>
        <taxon>Actinomycetes</taxon>
        <taxon>Streptosporangiales</taxon>
        <taxon>Thermomonosporaceae</taxon>
        <taxon>Actinomadura</taxon>
    </lineage>
</organism>
<dbReference type="AlphaFoldDB" id="A0A4R5B647"/>
<proteinExistence type="inferred from homology"/>
<gene>
    <name evidence="3" type="ORF">E1298_25270</name>
</gene>
<evidence type="ECO:0000313" key="3">
    <source>
        <dbReference type="EMBL" id="TDD80785.1"/>
    </source>
</evidence>
<dbReference type="SUPFAM" id="SSF54285">
    <property type="entry name" value="MoaD/ThiS"/>
    <property type="match status" value="1"/>
</dbReference>
<reference evidence="3 4" key="1">
    <citation type="submission" date="2019-03" db="EMBL/GenBank/DDBJ databases">
        <title>Draft genome sequences of novel Actinobacteria.</title>
        <authorList>
            <person name="Sahin N."/>
            <person name="Ay H."/>
            <person name="Saygin H."/>
        </authorList>
    </citation>
    <scope>NUCLEOTIDE SEQUENCE [LARGE SCALE GENOMIC DNA]</scope>
    <source>
        <strain evidence="3 4">H3C3</strain>
    </source>
</reference>
<name>A0A4R5B647_9ACTN</name>